<dbReference type="GO" id="GO:0005524">
    <property type="term" value="F:ATP binding"/>
    <property type="evidence" value="ECO:0007669"/>
    <property type="project" value="UniProtKB-UniRule"/>
</dbReference>
<sequence length="490" mass="51615">MDPISTAAPDHTAADLAAAMRRLARSSVLVIGDAMLDRYVYGEVERISPEAPVPVLAVQREIALPGGAGNVVRNLGALGAAVAFISVVGDDQAGSDLTGLIGGQPGVEPWLLVQGSRITTMKTRFVAQGRPLQGHQLLRADREDTRPINPRLMDRMLRIARDAMVATSVTILSDYRKGVLADEAPASLIAAARQAGRRVVADVHGHDYARYAGTDVIVVASRDLGLAVAMPVDSDAAVAAAGDALRLRHGFGAVLIMRNEDGMTLVDAQGAMHFPVEAAEVFDISGTGDTAVATLGAGLACGLDLRLAVRLANIAAGVVVGKMGTAVARESDLLAAISPQAGALRKIVTTEAAAERAERWRRNGWRTGFTHGCFGPLRPGHVHLLEQARGACDRLIVAVDSDAVVRRNKGEARPLQPEPVRAARLASLPCVDLVVVNTEDTPAELLRALRPDLLVNGADRPPEQMAGADLLEEWGGRVMLAEMLPEATGD</sequence>
<comment type="caution">
    <text evidence="10">Lacks conserved residue(s) required for the propagation of feature annotation.</text>
</comment>
<dbReference type="SUPFAM" id="SSF53613">
    <property type="entry name" value="Ribokinase-like"/>
    <property type="match status" value="1"/>
</dbReference>
<dbReference type="PANTHER" id="PTHR46969">
    <property type="entry name" value="BIFUNCTIONAL PROTEIN HLDE"/>
    <property type="match status" value="1"/>
</dbReference>
<dbReference type="InterPro" id="IPR023030">
    <property type="entry name" value="Bifunc_HldE"/>
</dbReference>
<dbReference type="Pfam" id="PF00294">
    <property type="entry name" value="PfkB"/>
    <property type="match status" value="1"/>
</dbReference>
<comment type="similarity">
    <text evidence="10">In the C-terminal section; belongs to the cytidylyltransferase family.</text>
</comment>
<feature type="domain" description="Cytidyltransferase-like" evidence="12">
    <location>
        <begin position="370"/>
        <end position="459"/>
    </location>
</feature>
<evidence type="ECO:0000256" key="5">
    <source>
        <dbReference type="ARBA" id="ARBA00022741"/>
    </source>
</evidence>
<dbReference type="CDD" id="cd01172">
    <property type="entry name" value="RfaE_like"/>
    <property type="match status" value="1"/>
</dbReference>
<comment type="function">
    <text evidence="2 10">Catalyzes the ADP transfer from ATP to D-glycero-beta-D-manno-heptose 1-phosphate, yielding ADP-D-glycero-beta-D-manno-heptose.</text>
</comment>
<evidence type="ECO:0000256" key="4">
    <source>
        <dbReference type="ARBA" id="ARBA00022695"/>
    </source>
</evidence>
<comment type="catalytic activity">
    <reaction evidence="10">
        <text>D-glycero-beta-D-manno-heptose 7-phosphate + ATP = D-glycero-beta-D-manno-heptose 1,7-bisphosphate + ADP + H(+)</text>
        <dbReference type="Rhea" id="RHEA:27473"/>
        <dbReference type="ChEBI" id="CHEBI:15378"/>
        <dbReference type="ChEBI" id="CHEBI:30616"/>
        <dbReference type="ChEBI" id="CHEBI:60204"/>
        <dbReference type="ChEBI" id="CHEBI:60208"/>
        <dbReference type="ChEBI" id="CHEBI:456216"/>
        <dbReference type="EC" id="2.7.1.167"/>
    </reaction>
</comment>
<keyword evidence="4 10" id="KW-0548">Nucleotidyltransferase</keyword>
<evidence type="ECO:0000256" key="1">
    <source>
        <dbReference type="ARBA" id="ARBA00002319"/>
    </source>
</evidence>
<dbReference type="RefSeq" id="WP_264711987.1">
    <property type="nucleotide sequence ID" value="NZ_JAPDNT010000001.1"/>
</dbReference>
<dbReference type="Proteomes" id="UP001165679">
    <property type="component" value="Unassembled WGS sequence"/>
</dbReference>
<dbReference type="InterPro" id="IPR011611">
    <property type="entry name" value="PfkB_dom"/>
</dbReference>
<organism evidence="13 14">
    <name type="scientific">Limobrevibacterium gyesilva</name>
    <dbReference type="NCBI Taxonomy" id="2991712"/>
    <lineage>
        <taxon>Bacteria</taxon>
        <taxon>Pseudomonadati</taxon>
        <taxon>Pseudomonadota</taxon>
        <taxon>Alphaproteobacteria</taxon>
        <taxon>Acetobacterales</taxon>
        <taxon>Acetobacteraceae</taxon>
        <taxon>Limobrevibacterium</taxon>
    </lineage>
</organism>
<feature type="region of interest" description="Cytidylyltransferase" evidence="10">
    <location>
        <begin position="369"/>
        <end position="490"/>
    </location>
</feature>
<evidence type="ECO:0000256" key="10">
    <source>
        <dbReference type="HAMAP-Rule" id="MF_01603"/>
    </source>
</evidence>
<keyword evidence="9 10" id="KW-0119">Carbohydrate metabolism</keyword>
<evidence type="ECO:0000313" key="13">
    <source>
        <dbReference type="EMBL" id="MCW3473416.1"/>
    </source>
</evidence>
<keyword evidence="6 10" id="KW-0418">Kinase</keyword>
<accession>A0AA42CEE5</accession>
<dbReference type="EMBL" id="JAPDNT010000001">
    <property type="protein sequence ID" value="MCW3473416.1"/>
    <property type="molecule type" value="Genomic_DNA"/>
</dbReference>
<evidence type="ECO:0000256" key="8">
    <source>
        <dbReference type="ARBA" id="ARBA00023268"/>
    </source>
</evidence>
<comment type="pathway">
    <text evidence="10">Nucleotide-sugar biosynthesis; ADP-L-glycero-beta-D-manno-heptose biosynthesis; ADP-L-glycero-beta-D-manno-heptose from D-glycero-beta-D-manno-heptose 7-phosphate: step 1/4.</text>
</comment>
<dbReference type="InterPro" id="IPR004821">
    <property type="entry name" value="Cyt_trans-like"/>
</dbReference>
<evidence type="ECO:0000256" key="2">
    <source>
        <dbReference type="ARBA" id="ARBA00003753"/>
    </source>
</evidence>
<dbReference type="HAMAP" id="MF_01603">
    <property type="entry name" value="HldE"/>
    <property type="match status" value="1"/>
</dbReference>
<dbReference type="InterPro" id="IPR014729">
    <property type="entry name" value="Rossmann-like_a/b/a_fold"/>
</dbReference>
<dbReference type="GO" id="GO:0033786">
    <property type="term" value="F:heptose-1-phosphate adenylyltransferase activity"/>
    <property type="evidence" value="ECO:0007669"/>
    <property type="project" value="UniProtKB-UniRule"/>
</dbReference>
<keyword evidence="8 10" id="KW-0511">Multifunctional enzyme</keyword>
<protein>
    <recommendedName>
        <fullName evidence="10">Bifunctional protein HldE</fullName>
    </recommendedName>
    <domain>
        <recommendedName>
            <fullName evidence="10">D-beta-D-heptose 7-phosphate kinase</fullName>
            <ecNumber evidence="10">2.7.1.167</ecNumber>
        </recommendedName>
        <alternativeName>
            <fullName evidence="10">D-beta-D-heptose 7-phosphotransferase</fullName>
        </alternativeName>
        <alternativeName>
            <fullName evidence="10">D-glycero-beta-D-manno-heptose-7-phosphate kinase</fullName>
        </alternativeName>
    </domain>
    <domain>
        <recommendedName>
            <fullName evidence="10">D-beta-D-heptose 1-phosphate adenylyltransferase</fullName>
            <ecNumber evidence="10">2.7.7.70</ecNumber>
        </recommendedName>
        <alternativeName>
            <fullName evidence="10">D-glycero-beta-D-manno-heptose 1-phosphate adenylyltransferase</fullName>
        </alternativeName>
    </domain>
</protein>
<evidence type="ECO:0000256" key="9">
    <source>
        <dbReference type="ARBA" id="ARBA00023277"/>
    </source>
</evidence>
<dbReference type="PANTHER" id="PTHR46969:SF1">
    <property type="entry name" value="BIFUNCTIONAL PROTEIN HLDE"/>
    <property type="match status" value="1"/>
</dbReference>
<comment type="function">
    <text evidence="1 10">Catalyzes the phosphorylation of D-glycero-D-manno-heptose 7-phosphate at the C-1 position to selectively form D-glycero-beta-D-manno-heptose-1,7-bisphosphate.</text>
</comment>
<dbReference type="GO" id="GO:0033785">
    <property type="term" value="F:heptose 7-phosphate kinase activity"/>
    <property type="evidence" value="ECO:0007669"/>
    <property type="project" value="UniProtKB-UniRule"/>
</dbReference>
<gene>
    <name evidence="10" type="primary">hldE</name>
    <name evidence="13" type="ORF">OL599_02400</name>
</gene>
<dbReference type="NCBIfam" id="TIGR00125">
    <property type="entry name" value="cyt_tran_rel"/>
    <property type="match status" value="1"/>
</dbReference>
<dbReference type="AlphaFoldDB" id="A0AA42CEE5"/>
<reference evidence="13" key="2">
    <citation type="submission" date="2022-10" db="EMBL/GenBank/DDBJ databases">
        <authorList>
            <person name="Trinh H.N."/>
        </authorList>
    </citation>
    <scope>NUCLEOTIDE SEQUENCE</scope>
    <source>
        <strain evidence="13">RN2-1</strain>
    </source>
</reference>
<evidence type="ECO:0000256" key="3">
    <source>
        <dbReference type="ARBA" id="ARBA00022679"/>
    </source>
</evidence>
<evidence type="ECO:0000259" key="12">
    <source>
        <dbReference type="Pfam" id="PF01467"/>
    </source>
</evidence>
<feature type="domain" description="Carbohydrate kinase PfkB" evidence="11">
    <location>
        <begin position="27"/>
        <end position="327"/>
    </location>
</feature>
<keyword evidence="3 10" id="KW-0808">Transferase</keyword>
<evidence type="ECO:0000259" key="11">
    <source>
        <dbReference type="Pfam" id="PF00294"/>
    </source>
</evidence>
<dbReference type="GO" id="GO:0016773">
    <property type="term" value="F:phosphotransferase activity, alcohol group as acceptor"/>
    <property type="evidence" value="ECO:0007669"/>
    <property type="project" value="InterPro"/>
</dbReference>
<dbReference type="Gene3D" id="3.40.1190.20">
    <property type="match status" value="1"/>
</dbReference>
<evidence type="ECO:0000256" key="7">
    <source>
        <dbReference type="ARBA" id="ARBA00022840"/>
    </source>
</evidence>
<keyword evidence="7 10" id="KW-0067">ATP-binding</keyword>
<comment type="catalytic activity">
    <reaction evidence="10">
        <text>D-glycero-beta-D-manno-heptose 1-phosphate + ATP + H(+) = ADP-D-glycero-beta-D-manno-heptose + diphosphate</text>
        <dbReference type="Rhea" id="RHEA:27465"/>
        <dbReference type="ChEBI" id="CHEBI:15378"/>
        <dbReference type="ChEBI" id="CHEBI:30616"/>
        <dbReference type="ChEBI" id="CHEBI:33019"/>
        <dbReference type="ChEBI" id="CHEBI:59967"/>
        <dbReference type="ChEBI" id="CHEBI:61593"/>
        <dbReference type="EC" id="2.7.7.70"/>
    </reaction>
</comment>
<reference evidence="13" key="1">
    <citation type="submission" date="2022-09" db="EMBL/GenBank/DDBJ databases">
        <title>Rhodovastum sp. nov. RN2-1 isolated from soil in Seongnam, South Korea.</title>
        <authorList>
            <person name="Le N.T."/>
        </authorList>
    </citation>
    <scope>NUCLEOTIDE SEQUENCE</scope>
    <source>
        <strain evidence="13">RN2-1</strain>
    </source>
</reference>
<dbReference type="Gene3D" id="3.40.50.620">
    <property type="entry name" value="HUPs"/>
    <property type="match status" value="1"/>
</dbReference>
<evidence type="ECO:0000313" key="14">
    <source>
        <dbReference type="Proteomes" id="UP001165679"/>
    </source>
</evidence>
<dbReference type="InterPro" id="IPR011913">
    <property type="entry name" value="RfaE_dom_I"/>
</dbReference>
<proteinExistence type="inferred from homology"/>
<comment type="subunit">
    <text evidence="10">Homodimer.</text>
</comment>
<dbReference type="Pfam" id="PF01467">
    <property type="entry name" value="CTP_transf_like"/>
    <property type="match status" value="1"/>
</dbReference>
<dbReference type="SUPFAM" id="SSF52374">
    <property type="entry name" value="Nucleotidylyl transferase"/>
    <property type="match status" value="1"/>
</dbReference>
<feature type="active site" evidence="10">
    <location>
        <position position="289"/>
    </location>
</feature>
<comment type="similarity">
    <text evidence="10">In the N-terminal section; belongs to the carbohydrate kinase PfkB family.</text>
</comment>
<dbReference type="EC" id="2.7.1.167" evidence="10"/>
<keyword evidence="14" id="KW-1185">Reference proteome</keyword>
<dbReference type="GO" id="GO:0005829">
    <property type="term" value="C:cytosol"/>
    <property type="evidence" value="ECO:0007669"/>
    <property type="project" value="TreeGrafter"/>
</dbReference>
<dbReference type="InterPro" id="IPR029056">
    <property type="entry name" value="Ribokinase-like"/>
</dbReference>
<name>A0AA42CEE5_9PROT</name>
<comment type="pathway">
    <text evidence="10">Nucleotide-sugar biosynthesis; ADP-L-glycero-beta-D-manno-heptose biosynthesis; ADP-L-glycero-beta-D-manno-heptose from D-glycero-beta-D-manno-heptose 7-phosphate: step 3/4.</text>
</comment>
<dbReference type="EC" id="2.7.7.70" evidence="10"/>
<comment type="caution">
    <text evidence="13">The sequence shown here is derived from an EMBL/GenBank/DDBJ whole genome shotgun (WGS) entry which is preliminary data.</text>
</comment>
<evidence type="ECO:0000256" key="6">
    <source>
        <dbReference type="ARBA" id="ARBA00022777"/>
    </source>
</evidence>
<keyword evidence="5 10" id="KW-0547">Nucleotide-binding</keyword>
<feature type="region of interest" description="Ribokinase" evidence="10">
    <location>
        <begin position="1"/>
        <end position="343"/>
    </location>
</feature>